<dbReference type="EC" id="2.7.7.85" evidence="10"/>
<dbReference type="InterPro" id="IPR036888">
    <property type="entry name" value="DNA_integrity_DisA_N_sf"/>
</dbReference>
<dbReference type="InterPro" id="IPR050338">
    <property type="entry name" value="DisA"/>
</dbReference>
<dbReference type="Pfam" id="PF19293">
    <property type="entry name" value="CdaA_N"/>
    <property type="match status" value="1"/>
</dbReference>
<evidence type="ECO:0000256" key="8">
    <source>
        <dbReference type="ARBA" id="ARBA00022989"/>
    </source>
</evidence>
<comment type="catalytic activity">
    <reaction evidence="1 10">
        <text>2 ATP = 3',3'-c-di-AMP + 2 diphosphate</text>
        <dbReference type="Rhea" id="RHEA:35655"/>
        <dbReference type="ChEBI" id="CHEBI:30616"/>
        <dbReference type="ChEBI" id="CHEBI:33019"/>
        <dbReference type="ChEBI" id="CHEBI:71500"/>
        <dbReference type="EC" id="2.7.7.85"/>
    </reaction>
</comment>
<accession>A0A9D1M0I5</accession>
<feature type="domain" description="DAC" evidence="11">
    <location>
        <begin position="102"/>
        <end position="264"/>
    </location>
</feature>
<keyword evidence="4 10" id="KW-0812">Transmembrane</keyword>
<evidence type="ECO:0000256" key="5">
    <source>
        <dbReference type="ARBA" id="ARBA00022695"/>
    </source>
</evidence>
<dbReference type="HAMAP" id="MF_01499">
    <property type="entry name" value="DacA"/>
    <property type="match status" value="1"/>
</dbReference>
<evidence type="ECO:0000256" key="9">
    <source>
        <dbReference type="ARBA" id="ARBA00023136"/>
    </source>
</evidence>
<dbReference type="PROSITE" id="PS51794">
    <property type="entry name" value="DAC"/>
    <property type="match status" value="1"/>
</dbReference>
<dbReference type="InterPro" id="IPR034701">
    <property type="entry name" value="CdaA"/>
</dbReference>
<dbReference type="SUPFAM" id="SSF143597">
    <property type="entry name" value="YojJ-like"/>
    <property type="match status" value="1"/>
</dbReference>
<dbReference type="NCBIfam" id="TIGR00159">
    <property type="entry name" value="diadenylate cyclase CdaA"/>
    <property type="match status" value="1"/>
</dbReference>
<keyword evidence="6 10" id="KW-0547">Nucleotide-binding</keyword>
<name>A0A9D1M0I5_9FIRM</name>
<feature type="transmembrane region" description="Helical" evidence="10">
    <location>
        <begin position="29"/>
        <end position="48"/>
    </location>
</feature>
<keyword evidence="3 10" id="KW-0808">Transferase</keyword>
<evidence type="ECO:0000256" key="4">
    <source>
        <dbReference type="ARBA" id="ARBA00022692"/>
    </source>
</evidence>
<dbReference type="InterPro" id="IPR014046">
    <property type="entry name" value="C-di-AMP_synthase"/>
</dbReference>
<feature type="transmembrane region" description="Helical" evidence="10">
    <location>
        <begin position="60"/>
        <end position="78"/>
    </location>
</feature>
<proteinExistence type="inferred from homology"/>
<comment type="similarity">
    <text evidence="10">Belongs to the adenylate cyclase family. DacA/CdaA subfamily.</text>
</comment>
<dbReference type="InterPro" id="IPR003390">
    <property type="entry name" value="DNA_integrity_scan_DisA_N"/>
</dbReference>
<evidence type="ECO:0000259" key="11">
    <source>
        <dbReference type="PROSITE" id="PS51794"/>
    </source>
</evidence>
<keyword evidence="8 10" id="KW-1133">Transmembrane helix</keyword>
<evidence type="ECO:0000313" key="13">
    <source>
        <dbReference type="Proteomes" id="UP000824093"/>
    </source>
</evidence>
<dbReference type="PANTHER" id="PTHR34185:SF1">
    <property type="entry name" value="DIADENYLATE CYCLASE"/>
    <property type="match status" value="1"/>
</dbReference>
<keyword evidence="5 10" id="KW-0548">Nucleotidyltransferase</keyword>
<evidence type="ECO:0000256" key="2">
    <source>
        <dbReference type="ARBA" id="ARBA00022475"/>
    </source>
</evidence>
<dbReference type="Gene3D" id="3.40.1700.10">
    <property type="entry name" value="DNA integrity scanning protein, DisA, N-terminal domain"/>
    <property type="match status" value="1"/>
</dbReference>
<keyword evidence="9 10" id="KW-0472">Membrane</keyword>
<keyword evidence="2 10" id="KW-1003">Cell membrane</keyword>
<dbReference type="Pfam" id="PF02457">
    <property type="entry name" value="DAC"/>
    <property type="match status" value="1"/>
</dbReference>
<keyword evidence="7 10" id="KW-0067">ATP-binding</keyword>
<dbReference type="GO" id="GO:0004016">
    <property type="term" value="F:adenylate cyclase activity"/>
    <property type="evidence" value="ECO:0007669"/>
    <property type="project" value="UniProtKB-UniRule"/>
</dbReference>
<dbReference type="GO" id="GO:0005524">
    <property type="term" value="F:ATP binding"/>
    <property type="evidence" value="ECO:0007669"/>
    <property type="project" value="UniProtKB-UniRule"/>
</dbReference>
<dbReference type="EMBL" id="DVNH01000018">
    <property type="protein sequence ID" value="HIU51449.1"/>
    <property type="molecule type" value="Genomic_DNA"/>
</dbReference>
<dbReference type="PIRSF" id="PIRSF004793">
    <property type="entry name" value="UCP004793"/>
    <property type="match status" value="1"/>
</dbReference>
<evidence type="ECO:0000256" key="6">
    <source>
        <dbReference type="ARBA" id="ARBA00022741"/>
    </source>
</evidence>
<dbReference type="AlphaFoldDB" id="A0A9D1M0I5"/>
<evidence type="ECO:0000256" key="7">
    <source>
        <dbReference type="ARBA" id="ARBA00022840"/>
    </source>
</evidence>
<comment type="caution">
    <text evidence="12">The sequence shown here is derived from an EMBL/GenBank/DDBJ whole genome shotgun (WGS) entry which is preliminary data.</text>
</comment>
<dbReference type="GO" id="GO:0006171">
    <property type="term" value="P:cAMP biosynthetic process"/>
    <property type="evidence" value="ECO:0007669"/>
    <property type="project" value="InterPro"/>
</dbReference>
<gene>
    <name evidence="10" type="primary">dacA</name>
    <name evidence="12" type="ORF">IAB70_02320</name>
</gene>
<evidence type="ECO:0000313" key="12">
    <source>
        <dbReference type="EMBL" id="HIU51449.1"/>
    </source>
</evidence>
<dbReference type="Proteomes" id="UP000824093">
    <property type="component" value="Unassembled WGS sequence"/>
</dbReference>
<evidence type="ECO:0000256" key="1">
    <source>
        <dbReference type="ARBA" id="ARBA00000877"/>
    </source>
</evidence>
<dbReference type="InterPro" id="IPR045585">
    <property type="entry name" value="CdaA_N"/>
</dbReference>
<protein>
    <recommendedName>
        <fullName evidence="10">Diadenylate cyclase</fullName>
        <shortName evidence="10">DAC</shortName>
        <ecNumber evidence="10">2.7.7.85</ecNumber>
    </recommendedName>
    <alternativeName>
        <fullName evidence="10">Cyclic-di-AMP synthase</fullName>
        <shortName evidence="10">c-di-AMP synthase</shortName>
    </alternativeName>
</protein>
<comment type="caution">
    <text evidence="10">Lacks conserved residue(s) required for the propagation of feature annotation.</text>
</comment>
<evidence type="ECO:0000256" key="3">
    <source>
        <dbReference type="ARBA" id="ARBA00022679"/>
    </source>
</evidence>
<sequence length="312" mass="34726">MVDDFIENVKEFFTSNIGAYLNNLYDNPLSLILLLIDLAIVIFLACKLVKVAKNSRAWQLLKGIVLLIVATFVSDIIGLKILHWILDAIMNWGVLALIVIFQPEIRRALEQLGTNKFTKFFGMDKDIATKTKEDIYKIVIAAQELSKEKIGALIVIERDIEIKDIINTGIAMEADVSPQLLTNIFVPKTPLHDGAVVISNNKIAAAACMLPLAGDNDIARELGTRHRAGIGISKESDAIAVIVSEETGKVSVAKDGTLIADVREDVLKKILITNIVTKRFGEHKPKNKNFFNQLKKKMPKKEEIEQKDQVNK</sequence>
<comment type="subunit">
    <text evidence="10">Probably a homodimer.</text>
</comment>
<dbReference type="GO" id="GO:0106408">
    <property type="term" value="F:diadenylate cyclase activity"/>
    <property type="evidence" value="ECO:0007669"/>
    <property type="project" value="UniProtKB-EC"/>
</dbReference>
<dbReference type="FunFam" id="3.40.1700.10:FF:000002">
    <property type="entry name" value="Diadenylate cyclase"/>
    <property type="match status" value="1"/>
</dbReference>
<organism evidence="12 13">
    <name type="scientific">Candidatus Merdicola faecigallinarum</name>
    <dbReference type="NCBI Taxonomy" id="2840862"/>
    <lineage>
        <taxon>Bacteria</taxon>
        <taxon>Bacillati</taxon>
        <taxon>Bacillota</taxon>
        <taxon>Clostridia</taxon>
        <taxon>Candidatus Merdicola</taxon>
    </lineage>
</organism>
<reference evidence="12" key="2">
    <citation type="journal article" date="2021" name="PeerJ">
        <title>Extensive microbial diversity within the chicken gut microbiome revealed by metagenomics and culture.</title>
        <authorList>
            <person name="Gilroy R."/>
            <person name="Ravi A."/>
            <person name="Getino M."/>
            <person name="Pursley I."/>
            <person name="Horton D.L."/>
            <person name="Alikhan N.F."/>
            <person name="Baker D."/>
            <person name="Gharbi K."/>
            <person name="Hall N."/>
            <person name="Watson M."/>
            <person name="Adriaenssens E.M."/>
            <person name="Foster-Nyarko E."/>
            <person name="Jarju S."/>
            <person name="Secka A."/>
            <person name="Antonio M."/>
            <person name="Oren A."/>
            <person name="Chaudhuri R.R."/>
            <person name="La Ragione R."/>
            <person name="Hildebrand F."/>
            <person name="Pallen M.J."/>
        </authorList>
    </citation>
    <scope>NUCLEOTIDE SEQUENCE</scope>
    <source>
        <strain evidence="12">CHK195-15760</strain>
    </source>
</reference>
<evidence type="ECO:0000256" key="10">
    <source>
        <dbReference type="HAMAP-Rule" id="MF_01499"/>
    </source>
</evidence>
<reference evidence="12" key="1">
    <citation type="submission" date="2020-10" db="EMBL/GenBank/DDBJ databases">
        <authorList>
            <person name="Gilroy R."/>
        </authorList>
    </citation>
    <scope>NUCLEOTIDE SEQUENCE</scope>
    <source>
        <strain evidence="12">CHK195-15760</strain>
    </source>
</reference>
<dbReference type="PANTHER" id="PTHR34185">
    <property type="entry name" value="DIADENYLATE CYCLASE"/>
    <property type="match status" value="1"/>
</dbReference>
<comment type="function">
    <text evidence="10">Catalyzes the condensation of 2 ATP molecules into cyclic di-AMP (c-di-AMP), a second messenger used to regulate differing processes in different bacteria.</text>
</comment>